<organism evidence="1">
    <name type="scientific">bioreactor metagenome</name>
    <dbReference type="NCBI Taxonomy" id="1076179"/>
    <lineage>
        <taxon>unclassified sequences</taxon>
        <taxon>metagenomes</taxon>
        <taxon>ecological metagenomes</taxon>
    </lineage>
</organism>
<comment type="caution">
    <text evidence="1">The sequence shown here is derived from an EMBL/GenBank/DDBJ whole genome shotgun (WGS) entry which is preliminary data.</text>
</comment>
<dbReference type="AlphaFoldDB" id="A0A644T7J2"/>
<sequence>MAPRNTIFLEDNDPDFDDFYDKIQNCEQGTYFNLKHFLFNLGVCL</sequence>
<reference evidence="1" key="1">
    <citation type="submission" date="2019-08" db="EMBL/GenBank/DDBJ databases">
        <authorList>
            <person name="Kucharzyk K."/>
            <person name="Murdoch R.W."/>
            <person name="Higgins S."/>
            <person name="Loffler F."/>
        </authorList>
    </citation>
    <scope>NUCLEOTIDE SEQUENCE</scope>
</reference>
<accession>A0A644T7J2</accession>
<name>A0A644T7J2_9ZZZZ</name>
<protein>
    <submittedName>
        <fullName evidence="1">Uncharacterized protein</fullName>
    </submittedName>
</protein>
<evidence type="ECO:0000313" key="1">
    <source>
        <dbReference type="EMBL" id="MPL61891.1"/>
    </source>
</evidence>
<dbReference type="EMBL" id="VSSQ01000016">
    <property type="protein sequence ID" value="MPL61891.1"/>
    <property type="molecule type" value="Genomic_DNA"/>
</dbReference>
<gene>
    <name evidence="1" type="ORF">SDC9_07480</name>
</gene>
<proteinExistence type="predicted"/>